<evidence type="ECO:0000313" key="6">
    <source>
        <dbReference type="Proteomes" id="UP000435177"/>
    </source>
</evidence>
<evidence type="ECO:0000259" key="4">
    <source>
        <dbReference type="SMART" id="SM00729"/>
    </source>
</evidence>
<dbReference type="SFLD" id="SFLDS00029">
    <property type="entry name" value="Radical_SAM"/>
    <property type="match status" value="1"/>
</dbReference>
<gene>
    <name evidence="5" type="ORF">GNP94_11280</name>
</gene>
<keyword evidence="2" id="KW-0408">Iron</keyword>
<evidence type="ECO:0000256" key="2">
    <source>
        <dbReference type="ARBA" id="ARBA00023004"/>
    </source>
</evidence>
<dbReference type="InterPro" id="IPR006638">
    <property type="entry name" value="Elp3/MiaA/NifB-like_rSAM"/>
</dbReference>
<name>A0ABW9T1I3_9BACL</name>
<dbReference type="RefSeq" id="WP_155618064.1">
    <property type="nucleotide sequence ID" value="NZ_WOAA01000007.1"/>
</dbReference>
<evidence type="ECO:0000256" key="3">
    <source>
        <dbReference type="ARBA" id="ARBA00023014"/>
    </source>
</evidence>
<accession>A0ABW9T1I3</accession>
<proteinExistence type="predicted"/>
<dbReference type="EMBL" id="WOAA01000007">
    <property type="protein sequence ID" value="MUG66582.1"/>
    <property type="molecule type" value="Genomic_DNA"/>
</dbReference>
<reference evidence="5 6" key="1">
    <citation type="submission" date="2019-11" db="EMBL/GenBank/DDBJ databases">
        <title>Draft genome sequences of five Paenibacillus species of dairy origin.</title>
        <authorList>
            <person name="Olajide A.M."/>
            <person name="Chen S."/>
            <person name="Lapointe G."/>
        </authorList>
    </citation>
    <scope>NUCLEOTIDE SEQUENCE [LARGE SCALE GENOMIC DNA]</scope>
    <source>
        <strain evidence="5 6">3CS1</strain>
    </source>
</reference>
<organism evidence="5 6">
    <name type="scientific">Paenibacillus campinasensis</name>
    <dbReference type="NCBI Taxonomy" id="66347"/>
    <lineage>
        <taxon>Bacteria</taxon>
        <taxon>Bacillati</taxon>
        <taxon>Bacillota</taxon>
        <taxon>Bacilli</taxon>
        <taxon>Bacillales</taxon>
        <taxon>Paenibacillaceae</taxon>
        <taxon>Paenibacillus</taxon>
    </lineage>
</organism>
<keyword evidence="1" id="KW-0479">Metal-binding</keyword>
<dbReference type="PANTHER" id="PTHR43432:SF3">
    <property type="entry name" value="SLR0285 PROTEIN"/>
    <property type="match status" value="1"/>
</dbReference>
<dbReference type="Gene3D" id="3.80.30.30">
    <property type="match status" value="1"/>
</dbReference>
<dbReference type="CDD" id="cd01335">
    <property type="entry name" value="Radical_SAM"/>
    <property type="match status" value="1"/>
</dbReference>
<evidence type="ECO:0000256" key="1">
    <source>
        <dbReference type="ARBA" id="ARBA00022723"/>
    </source>
</evidence>
<dbReference type="InterPro" id="IPR040086">
    <property type="entry name" value="MJ0683-like"/>
</dbReference>
<dbReference type="Proteomes" id="UP000435177">
    <property type="component" value="Unassembled WGS sequence"/>
</dbReference>
<comment type="caution">
    <text evidence="5">The sequence shown here is derived from an EMBL/GenBank/DDBJ whole genome shotgun (WGS) entry which is preliminary data.</text>
</comment>
<dbReference type="InterPro" id="IPR007197">
    <property type="entry name" value="rSAM"/>
</dbReference>
<keyword evidence="3" id="KW-0411">Iron-sulfur</keyword>
<dbReference type="PANTHER" id="PTHR43432">
    <property type="entry name" value="SLR0285 PROTEIN"/>
    <property type="match status" value="1"/>
</dbReference>
<dbReference type="SFLD" id="SFLDG01084">
    <property type="entry name" value="Uncharacterised_Radical_SAM_Su"/>
    <property type="match status" value="1"/>
</dbReference>
<dbReference type="InterPro" id="IPR058240">
    <property type="entry name" value="rSAM_sf"/>
</dbReference>
<dbReference type="SUPFAM" id="SSF102114">
    <property type="entry name" value="Radical SAM enzymes"/>
    <property type="match status" value="1"/>
</dbReference>
<dbReference type="Pfam" id="PF04055">
    <property type="entry name" value="Radical_SAM"/>
    <property type="match status" value="1"/>
</dbReference>
<sequence>MPTTTYETVTTKQTLNRVQEERMPFDWSINPYRGCAHGCSFCYARAFQSFMGLGAEDEFQFRIMMKSNAAEALEKQLFGMARKLGHDIDALGRQIGQVTIGTATDPYQPIEGKAEITRACLKVLAKYRISTSITTRSPLVLRDLDILTQMKDVSVNISINTLDPGIIRKLEPASPHPHQRLEALLGLSEAGIQTGIFAAPVLPFITDEEEGLRQLLMAAKERGAAFAMISLLRLSKDVKRWYMQTLKEQFPDKLASYYELYRGPYAEEGYVRSFKQMAAKLLAQCGMNDGSAPAQPRVKAASTRKLPRPSAEVTVRELTPEVEQLSFPF</sequence>
<dbReference type="SMART" id="SM00729">
    <property type="entry name" value="Elp3"/>
    <property type="match status" value="1"/>
</dbReference>
<evidence type="ECO:0000313" key="5">
    <source>
        <dbReference type="EMBL" id="MUG66582.1"/>
    </source>
</evidence>
<feature type="domain" description="Elp3/MiaA/NifB-like radical SAM core" evidence="4">
    <location>
        <begin position="25"/>
        <end position="260"/>
    </location>
</feature>
<protein>
    <submittedName>
        <fullName evidence="5">Radical SAM protein</fullName>
    </submittedName>
</protein>
<keyword evidence="6" id="KW-1185">Reference proteome</keyword>